<proteinExistence type="inferred from homology"/>
<evidence type="ECO:0000256" key="2">
    <source>
        <dbReference type="ARBA" id="ARBA00022487"/>
    </source>
</evidence>
<evidence type="ECO:0000313" key="10">
    <source>
        <dbReference type="EMBL" id="ORJ18598.1"/>
    </source>
</evidence>
<protein>
    <submittedName>
        <fullName evidence="9 10">Tannase</fullName>
    </submittedName>
</protein>
<evidence type="ECO:0000256" key="8">
    <source>
        <dbReference type="SAM" id="SignalP"/>
    </source>
</evidence>
<evidence type="ECO:0000256" key="5">
    <source>
        <dbReference type="ARBA" id="ARBA00022801"/>
    </source>
</evidence>
<evidence type="ECO:0000313" key="11">
    <source>
        <dbReference type="Proteomes" id="UP000192722"/>
    </source>
</evidence>
<reference evidence="10" key="1">
    <citation type="submission" date="2016-12" db="EMBL/GenBank/DDBJ databases">
        <authorList>
            <person name="Le Fleche-Mateos A."/>
        </authorList>
    </citation>
    <scope>NUCLEOTIDE SEQUENCE</scope>
    <source>
        <strain evidence="10">213</strain>
    </source>
</reference>
<keyword evidence="11" id="KW-1185">Reference proteome</keyword>
<name>A0AA40WYI5_9GAMM</name>
<dbReference type="GO" id="GO:0046872">
    <property type="term" value="F:metal ion binding"/>
    <property type="evidence" value="ECO:0007669"/>
    <property type="project" value="UniProtKB-KW"/>
</dbReference>
<sequence>MFLRDWRPLLLLVLLFNTSILYAQAAAPVISGPGRALTVVTPVTDCAELADVDLSSIGGAGSKVMSVREVVKGDVFCEVKGLLKPSINFTVLLPINNWGQRYLQVGCGGLCGRVQLQLDGAAGCTPLNNSGFVIAATDMGHVTGEADFGKDPQKRRDFAYRSVHLTSVATKKLISAYYGRPATYSYFSGCSDGGREAMVEAQRYPNDFNGIIAGAPVTTFQVHKALDHGWNAVSNTDASGNAIITARQLPMIHQAVLEQCDAEDGQKDGLISDPQNCHFDPSVLSCADLSADNIAGLDCLSEEQISTLRKIYAGPRDSNSGLRLTPGGPLPGSELAWAGLFVPKKTGDLNFSQAVALSTLKYLNFVKNPPASYSLKDLKFNQQTLTDLTRLHPLFDATNPNLQPFYAAGGKLIIWHGWADPSISPLNSLAYHQALAQTMGAITREKFERLYMLPGVYHCSTGEGPSQVDFLSPMLDWVELGKAPDSVVSYQVEPGQKSKLVTKVLQGDMKLEYVADGAASRPLYPYPDYAVYRGKGDVRKAENYMRKRLANVPQNYPWLGEGMFKPYTFAD</sequence>
<gene>
    <name evidence="10" type="ORF">BS639_24465</name>
    <name evidence="9" type="ORF">ITX54_02250</name>
</gene>
<evidence type="ECO:0000313" key="12">
    <source>
        <dbReference type="Proteomes" id="UP000705283"/>
    </source>
</evidence>
<reference evidence="9" key="3">
    <citation type="submission" date="2020-11" db="EMBL/GenBank/DDBJ databases">
        <authorList>
            <person name="Lee S.D."/>
        </authorList>
    </citation>
    <scope>NUCLEOTIDE SEQUENCE</scope>
    <source>
        <strain evidence="9">SAP-2</strain>
    </source>
</reference>
<dbReference type="GO" id="GO:0052689">
    <property type="term" value="F:carboxylic ester hydrolase activity"/>
    <property type="evidence" value="ECO:0007669"/>
    <property type="project" value="UniProtKB-KW"/>
</dbReference>
<reference evidence="9" key="4">
    <citation type="submission" date="2022-09" db="EMBL/GenBank/DDBJ databases">
        <title>Rouxiella aceris sp. nov., isolated from tree sap and emended description of the genus Rhouxiella.</title>
        <authorList>
            <person name="Kim I.S."/>
        </authorList>
    </citation>
    <scope>NUCLEOTIDE SEQUENCE</scope>
    <source>
        <strain evidence="9">SAP-2</strain>
    </source>
</reference>
<organism evidence="9 12">
    <name type="scientific">Rouxiella silvae</name>
    <dbReference type="NCBI Taxonomy" id="1646373"/>
    <lineage>
        <taxon>Bacteria</taxon>
        <taxon>Pseudomonadati</taxon>
        <taxon>Pseudomonadota</taxon>
        <taxon>Gammaproteobacteria</taxon>
        <taxon>Enterobacterales</taxon>
        <taxon>Yersiniaceae</taxon>
        <taxon>Rouxiella</taxon>
    </lineage>
</organism>
<keyword evidence="6" id="KW-0106">Calcium</keyword>
<dbReference type="Pfam" id="PF07519">
    <property type="entry name" value="Tannase"/>
    <property type="match status" value="1"/>
</dbReference>
<feature type="chain" id="PRO_5041322743" evidence="8">
    <location>
        <begin position="26"/>
        <end position="571"/>
    </location>
</feature>
<dbReference type="InterPro" id="IPR029058">
    <property type="entry name" value="AB_hydrolase_fold"/>
</dbReference>
<dbReference type="SUPFAM" id="SSF53474">
    <property type="entry name" value="alpha/beta-Hydrolases"/>
    <property type="match status" value="1"/>
</dbReference>
<evidence type="ECO:0000256" key="3">
    <source>
        <dbReference type="ARBA" id="ARBA00022723"/>
    </source>
</evidence>
<keyword evidence="3" id="KW-0479">Metal-binding</keyword>
<evidence type="ECO:0000256" key="7">
    <source>
        <dbReference type="ARBA" id="ARBA00023157"/>
    </source>
</evidence>
<dbReference type="EMBL" id="MRWD01000111">
    <property type="protein sequence ID" value="ORJ18598.1"/>
    <property type="molecule type" value="Genomic_DNA"/>
</dbReference>
<evidence type="ECO:0000256" key="6">
    <source>
        <dbReference type="ARBA" id="ARBA00022837"/>
    </source>
</evidence>
<keyword evidence="7" id="KW-1015">Disulfide bond</keyword>
<comment type="caution">
    <text evidence="9">The sequence shown here is derived from an EMBL/GenBank/DDBJ whole genome shotgun (WGS) entry which is preliminary data.</text>
</comment>
<keyword evidence="4 8" id="KW-0732">Signal</keyword>
<dbReference type="InterPro" id="IPR011118">
    <property type="entry name" value="Tannase/feruloyl_esterase"/>
</dbReference>
<evidence type="ECO:0000313" key="9">
    <source>
        <dbReference type="EMBL" id="MBF6635486.1"/>
    </source>
</evidence>
<dbReference type="PANTHER" id="PTHR33938:SF15">
    <property type="entry name" value="FERULOYL ESTERASE B-RELATED"/>
    <property type="match status" value="1"/>
</dbReference>
<evidence type="ECO:0000256" key="1">
    <source>
        <dbReference type="ARBA" id="ARBA00006249"/>
    </source>
</evidence>
<dbReference type="Gene3D" id="3.40.50.1820">
    <property type="entry name" value="alpha/beta hydrolase"/>
    <property type="match status" value="1"/>
</dbReference>
<dbReference type="PANTHER" id="PTHR33938">
    <property type="entry name" value="FERULOYL ESTERASE B-RELATED"/>
    <property type="match status" value="1"/>
</dbReference>
<dbReference type="AlphaFoldDB" id="A0AA40WYI5"/>
<feature type="signal peptide" evidence="8">
    <location>
        <begin position="1"/>
        <end position="25"/>
    </location>
</feature>
<dbReference type="Proteomes" id="UP000705283">
    <property type="component" value="Unassembled WGS sequence"/>
</dbReference>
<dbReference type="Proteomes" id="UP000192722">
    <property type="component" value="Unassembled WGS sequence"/>
</dbReference>
<dbReference type="EMBL" id="JADMKS010000001">
    <property type="protein sequence ID" value="MBF6635486.1"/>
    <property type="molecule type" value="Genomic_DNA"/>
</dbReference>
<keyword evidence="2" id="KW-0719">Serine esterase</keyword>
<reference evidence="10 11" key="2">
    <citation type="journal article" date="2017" name="Int. J. Syst. Evol. Microbiol.">
        <title>Rouxiella badensis sp. nov. and Rouxiella silvae sp. nov. isolated from peat bog soil in Germany and emendation of the genus description.</title>
        <authorList>
            <person name="Le Fleche-Mateos A."/>
            <person name="Kugler J.H."/>
            <person name="Hansen S.H."/>
            <person name="Syldatk C."/>
            <person name="Hausmann R."/>
            <person name="Lomprez F."/>
            <person name="Vandenbogaert M."/>
            <person name="Manuguerra J.C."/>
            <person name="Grimont P.A."/>
        </authorList>
    </citation>
    <scope>NUCLEOTIDE SEQUENCE [LARGE SCALE GENOMIC DNA]</scope>
    <source>
        <strain evidence="10 11">213</strain>
    </source>
</reference>
<evidence type="ECO:0000256" key="4">
    <source>
        <dbReference type="ARBA" id="ARBA00022729"/>
    </source>
</evidence>
<keyword evidence="5 9" id="KW-0378">Hydrolase</keyword>
<accession>A0AA40WYI5</accession>
<comment type="similarity">
    <text evidence="1">Belongs to the tannase family.</text>
</comment>